<feature type="chain" id="PRO_5036461080" description="Activin types I and II receptor domain-containing protein" evidence="6">
    <location>
        <begin position="17"/>
        <end position="272"/>
    </location>
</feature>
<organism evidence="8 9">
    <name type="scientific">Nephila pilipes</name>
    <name type="common">Giant wood spider</name>
    <name type="synonym">Nephila maculata</name>
    <dbReference type="NCBI Taxonomy" id="299642"/>
    <lineage>
        <taxon>Eukaryota</taxon>
        <taxon>Metazoa</taxon>
        <taxon>Ecdysozoa</taxon>
        <taxon>Arthropoda</taxon>
        <taxon>Chelicerata</taxon>
        <taxon>Arachnida</taxon>
        <taxon>Araneae</taxon>
        <taxon>Araneomorphae</taxon>
        <taxon>Entelegynae</taxon>
        <taxon>Araneoidea</taxon>
        <taxon>Nephilidae</taxon>
        <taxon>Nephila</taxon>
    </lineage>
</organism>
<comment type="subcellular location">
    <subcellularLocation>
        <location evidence="1">Membrane</location>
    </subcellularLocation>
</comment>
<dbReference type="Proteomes" id="UP000887013">
    <property type="component" value="Unassembled WGS sequence"/>
</dbReference>
<dbReference type="Pfam" id="PF01064">
    <property type="entry name" value="Activin_recp"/>
    <property type="match status" value="1"/>
</dbReference>
<dbReference type="GO" id="GO:0004675">
    <property type="term" value="F:transmembrane receptor protein serine/threonine kinase activity"/>
    <property type="evidence" value="ECO:0007669"/>
    <property type="project" value="InterPro"/>
</dbReference>
<reference evidence="8" key="1">
    <citation type="submission" date="2020-08" db="EMBL/GenBank/DDBJ databases">
        <title>Multicomponent nature underlies the extraordinary mechanical properties of spider dragline silk.</title>
        <authorList>
            <person name="Kono N."/>
            <person name="Nakamura H."/>
            <person name="Mori M."/>
            <person name="Yoshida Y."/>
            <person name="Ohtoshi R."/>
            <person name="Malay A.D."/>
            <person name="Moran D.A.P."/>
            <person name="Tomita M."/>
            <person name="Numata K."/>
            <person name="Arakawa K."/>
        </authorList>
    </citation>
    <scope>NUCLEOTIDE SEQUENCE</scope>
</reference>
<dbReference type="OrthoDB" id="6412674at2759"/>
<protein>
    <recommendedName>
        <fullName evidence="7">Activin types I and II receptor domain-containing protein</fullName>
    </recommendedName>
</protein>
<evidence type="ECO:0000256" key="1">
    <source>
        <dbReference type="ARBA" id="ARBA00004370"/>
    </source>
</evidence>
<proteinExistence type="predicted"/>
<evidence type="ECO:0000259" key="7">
    <source>
        <dbReference type="Pfam" id="PF01064"/>
    </source>
</evidence>
<keyword evidence="2 6" id="KW-0732">Signal</keyword>
<keyword evidence="5" id="KW-1133">Transmembrane helix</keyword>
<feature type="region of interest" description="Disordered" evidence="4">
    <location>
        <begin position="129"/>
        <end position="156"/>
    </location>
</feature>
<gene>
    <name evidence="8" type="primary">AVEN_187712_1</name>
    <name evidence="8" type="ORF">NPIL_87301</name>
</gene>
<accession>A0A8X6QEQ5</accession>
<evidence type="ECO:0000313" key="9">
    <source>
        <dbReference type="Proteomes" id="UP000887013"/>
    </source>
</evidence>
<feature type="signal peptide" evidence="6">
    <location>
        <begin position="1"/>
        <end position="16"/>
    </location>
</feature>
<keyword evidence="3 5" id="KW-0472">Membrane</keyword>
<keyword evidence="9" id="KW-1185">Reference proteome</keyword>
<dbReference type="EMBL" id="BMAW01124819">
    <property type="protein sequence ID" value="GFU09704.1"/>
    <property type="molecule type" value="Genomic_DNA"/>
</dbReference>
<evidence type="ECO:0000256" key="3">
    <source>
        <dbReference type="ARBA" id="ARBA00023136"/>
    </source>
</evidence>
<feature type="domain" description="Activin types I and II receptor" evidence="7">
    <location>
        <begin position="23"/>
        <end position="99"/>
    </location>
</feature>
<evidence type="ECO:0000256" key="5">
    <source>
        <dbReference type="SAM" id="Phobius"/>
    </source>
</evidence>
<keyword evidence="5" id="KW-0812">Transmembrane</keyword>
<sequence length="272" mass="30458">MLWITILILNLHRIHAGFKGTSITCECTTLHCIKNNMKHCNTTGMCFSQYLERHDGSHPVVRGCIESKTPLLCENRRPAVAKGAWPFLLCCNSNLCNRDVVPTAPPWFVHGARDNDTMVSDEDSILGKNEATGNYRHKKDQIDAATPPSSQMLSFEDTSSSFGSSFKTKNRSSSLPHIISPIYISVVILGIISLIIIGIIAAVVLKRNNRYYTEQYGTLEHQHEQNCLKHNMMSYAHSAHAHCDCDSEVESLSQCSQPYIQVIYPTRDSNDT</sequence>
<evidence type="ECO:0000256" key="4">
    <source>
        <dbReference type="SAM" id="MobiDB-lite"/>
    </source>
</evidence>
<evidence type="ECO:0000313" key="8">
    <source>
        <dbReference type="EMBL" id="GFU09704.1"/>
    </source>
</evidence>
<comment type="caution">
    <text evidence="8">The sequence shown here is derived from an EMBL/GenBank/DDBJ whole genome shotgun (WGS) entry which is preliminary data.</text>
</comment>
<dbReference type="InterPro" id="IPR000472">
    <property type="entry name" value="Activin_recp"/>
</dbReference>
<name>A0A8X6QEQ5_NEPPI</name>
<evidence type="ECO:0000256" key="2">
    <source>
        <dbReference type="ARBA" id="ARBA00022729"/>
    </source>
</evidence>
<dbReference type="GO" id="GO:0016020">
    <property type="term" value="C:membrane"/>
    <property type="evidence" value="ECO:0007669"/>
    <property type="project" value="UniProtKB-SubCell"/>
</dbReference>
<dbReference type="InterPro" id="IPR045860">
    <property type="entry name" value="Snake_toxin-like_sf"/>
</dbReference>
<feature type="transmembrane region" description="Helical" evidence="5">
    <location>
        <begin position="182"/>
        <end position="205"/>
    </location>
</feature>
<evidence type="ECO:0000256" key="6">
    <source>
        <dbReference type="SAM" id="SignalP"/>
    </source>
</evidence>
<dbReference type="SUPFAM" id="SSF57302">
    <property type="entry name" value="Snake toxin-like"/>
    <property type="match status" value="1"/>
</dbReference>
<dbReference type="AlphaFoldDB" id="A0A8X6QEQ5"/>
<dbReference type="Gene3D" id="2.10.60.10">
    <property type="entry name" value="CD59"/>
    <property type="match status" value="1"/>
</dbReference>